<dbReference type="EMBL" id="BK064844">
    <property type="protein sequence ID" value="DBA59419.1"/>
    <property type="molecule type" value="Genomic_DNA"/>
</dbReference>
<protein>
    <submittedName>
        <fullName evidence="1">ORF68</fullName>
    </submittedName>
</protein>
<name>A0AB33V6M6_9VIRU</name>
<reference evidence="1" key="1">
    <citation type="submission" date="2023-06" db="EMBL/GenBank/DDBJ databases">
        <authorList>
            <person name="Mercer L.K."/>
            <person name="Harding E.F."/>
            <person name="Sridhar T."/>
            <person name="White P.A."/>
        </authorList>
    </citation>
    <scope>NUCLEOTIDE SEQUENCE</scope>
</reference>
<proteinExistence type="predicted"/>
<evidence type="ECO:0000313" key="1">
    <source>
        <dbReference type="EMBL" id="DBA59419.1"/>
    </source>
</evidence>
<reference evidence="1" key="2">
    <citation type="journal article" date="2024" name="Virology">
        <title>Novel viruses discovered in metatranscriptomic analysis of farmed barramundi in Asia and Australia.</title>
        <authorList>
            <person name="Mercer L.K."/>
            <person name="Harding E.F."/>
            <person name="Sridhar T."/>
            <person name="White P.A."/>
        </authorList>
    </citation>
    <scope>NUCLEOTIDE SEQUENCE</scope>
</reference>
<sequence>MSVTVTLEPLVDDMEGRFPIAVHDAPHFVNPRFGYVGGDVNLFSVLDGQERKETQQGGGVHKGGLVHQHEVGDLSSGSLLYMTGKRQEMINTLGPHLDFTDSGVARCIAESCAFQPFRTPWVQLCAAHGTVHMCDREARGACHKLLRIAKLCGIPPRYRESASGGTCLFEKVGAQEEFRTPTAVAVKFAPGTDQKLKEAVLYDGSLSWTPEVSGVQTRLSKYHMLRKSIATGLVPSLIGFLNTVEELKEEEAAAEQPPAKRPLKCSVGEWWENNAHGPITVDLEYVAYEYMELLMSVLYNPNMQPFVTLFKKITEANSDDAVVNSFYLVPLVCAQKLIGKPGGVSQTVIINAFFRKNSFVKQSTFTQFDKVLNKIYDPRDVRPLGACGAWGGELVALLEDMNAHLPE</sequence>
<accession>A0AB33V6M6</accession>
<organism evidence="1">
    <name type="scientific">Latid herpesvirus 1</name>
    <dbReference type="NCBI Taxonomy" id="3096545"/>
    <lineage>
        <taxon>Viruses</taxon>
        <taxon>Duplodnaviria</taxon>
        <taxon>Heunggongvirae</taxon>
        <taxon>Peploviricota</taxon>
        <taxon>Herviviricetes</taxon>
        <taxon>Herpesvirales</taxon>
    </lineage>
</organism>